<feature type="domain" description="LysM" evidence="2">
    <location>
        <begin position="116"/>
        <end position="160"/>
    </location>
</feature>
<feature type="domain" description="LysM" evidence="2">
    <location>
        <begin position="59"/>
        <end position="103"/>
    </location>
</feature>
<dbReference type="CDD" id="cd00118">
    <property type="entry name" value="LysM"/>
    <property type="match status" value="2"/>
</dbReference>
<dbReference type="SUPFAM" id="SSF54106">
    <property type="entry name" value="LysM domain"/>
    <property type="match status" value="2"/>
</dbReference>
<evidence type="ECO:0000256" key="1">
    <source>
        <dbReference type="SAM" id="MobiDB-lite"/>
    </source>
</evidence>
<evidence type="ECO:0000313" key="4">
    <source>
        <dbReference type="Proteomes" id="UP001179830"/>
    </source>
</evidence>
<organism evidence="3 4">
    <name type="scientific">Halomonas alkaliantarctica</name>
    <dbReference type="NCBI Taxonomy" id="232346"/>
    <lineage>
        <taxon>Bacteria</taxon>
        <taxon>Pseudomonadati</taxon>
        <taxon>Pseudomonadota</taxon>
        <taxon>Gammaproteobacteria</taxon>
        <taxon>Oceanospirillales</taxon>
        <taxon>Halomonadaceae</taxon>
        <taxon>Halomonas</taxon>
    </lineage>
</organism>
<dbReference type="SUPFAM" id="SSF51261">
    <property type="entry name" value="Duplicated hybrid motif"/>
    <property type="match status" value="1"/>
</dbReference>
<dbReference type="PANTHER" id="PTHR21666">
    <property type="entry name" value="PEPTIDASE-RELATED"/>
    <property type="match status" value="1"/>
</dbReference>
<proteinExistence type="predicted"/>
<dbReference type="InterPro" id="IPR016047">
    <property type="entry name" value="M23ase_b-sheet_dom"/>
</dbReference>
<evidence type="ECO:0000259" key="2">
    <source>
        <dbReference type="PROSITE" id="PS51782"/>
    </source>
</evidence>
<dbReference type="Proteomes" id="UP001179830">
    <property type="component" value="Chromosome"/>
</dbReference>
<dbReference type="CDD" id="cd12797">
    <property type="entry name" value="M23_peptidase"/>
    <property type="match status" value="1"/>
</dbReference>
<dbReference type="Pfam" id="PF01551">
    <property type="entry name" value="Peptidase_M23"/>
    <property type="match status" value="1"/>
</dbReference>
<dbReference type="InterPro" id="IPR050570">
    <property type="entry name" value="Cell_wall_metabolism_enzyme"/>
</dbReference>
<reference evidence="3" key="1">
    <citation type="submission" date="2023-04" db="EMBL/GenBank/DDBJ databases">
        <title>Complete genome sequence of Halomonas alkaliantarctica MSP3 isolated from marine sediment, Jeju Island.</title>
        <authorList>
            <person name="Park S.-J."/>
        </authorList>
    </citation>
    <scope>NUCLEOTIDE SEQUENCE</scope>
    <source>
        <strain evidence="3">MSP3</strain>
    </source>
</reference>
<accession>A0ABY8LUV3</accession>
<feature type="region of interest" description="Disordered" evidence="1">
    <location>
        <begin position="163"/>
        <end position="203"/>
    </location>
</feature>
<dbReference type="Pfam" id="PF01476">
    <property type="entry name" value="LysM"/>
    <property type="match status" value="2"/>
</dbReference>
<dbReference type="SMART" id="SM00257">
    <property type="entry name" value="LysM"/>
    <property type="match status" value="2"/>
</dbReference>
<sequence length="325" mass="34724">MDQLTLVGKRWHAGQPNRSRLIGWLTAWLLAGLLTGCSSTPSSSAQRASVPSASQISGNWVQVQRGDTLGKLAARANVPLERLERFNPGADTRRLEIGQRLLIPTQQERAPSGGPYRYQIRPGDTFSSIARHFGTTSGRIQSANPSASPTNLRIGQIVSLPLSGSAAGGSSRRQASSSGSSSANKPAATTTSSAPSQALPSSARGWPWPLEDYRVVRRFGPDSRGTLQPMLLATQAGAQAKSVAPGEVRFADGMRQLGEVVIVHHANNLQTVYALCERILVEVGKQVSAGDPLCEVGQSSATQRYDLLFDLRQGGKPIDPKQVLR</sequence>
<dbReference type="Gene3D" id="2.70.70.10">
    <property type="entry name" value="Glucose Permease (Domain IIA)"/>
    <property type="match status" value="1"/>
</dbReference>
<dbReference type="PROSITE" id="PS51782">
    <property type="entry name" value="LYSM"/>
    <property type="match status" value="2"/>
</dbReference>
<protein>
    <submittedName>
        <fullName evidence="3">LysM peptidoglycan-binding domain-containing protein</fullName>
    </submittedName>
</protein>
<dbReference type="Gene3D" id="3.10.350.10">
    <property type="entry name" value="LysM domain"/>
    <property type="match status" value="2"/>
</dbReference>
<name>A0ABY8LUV3_9GAMM</name>
<dbReference type="InterPro" id="IPR036779">
    <property type="entry name" value="LysM_dom_sf"/>
</dbReference>
<dbReference type="InterPro" id="IPR018392">
    <property type="entry name" value="LysM"/>
</dbReference>
<gene>
    <name evidence="3" type="ORF">QEN58_09055</name>
</gene>
<keyword evidence="4" id="KW-1185">Reference proteome</keyword>
<dbReference type="RefSeq" id="WP_280106766.1">
    <property type="nucleotide sequence ID" value="NZ_CP122961.1"/>
</dbReference>
<evidence type="ECO:0000313" key="3">
    <source>
        <dbReference type="EMBL" id="WGI27197.1"/>
    </source>
</evidence>
<dbReference type="EMBL" id="CP122961">
    <property type="protein sequence ID" value="WGI27197.1"/>
    <property type="molecule type" value="Genomic_DNA"/>
</dbReference>
<dbReference type="PANTHER" id="PTHR21666:SF270">
    <property type="entry name" value="MUREIN HYDROLASE ACTIVATOR ENVC"/>
    <property type="match status" value="1"/>
</dbReference>
<dbReference type="InterPro" id="IPR011055">
    <property type="entry name" value="Dup_hybrid_motif"/>
</dbReference>